<dbReference type="SUPFAM" id="SSF53335">
    <property type="entry name" value="S-adenosyl-L-methionine-dependent methyltransferases"/>
    <property type="match status" value="1"/>
</dbReference>
<dbReference type="KEGG" id="pbj:VN24_00515"/>
<gene>
    <name evidence="1" type="ORF">VN24_00515</name>
</gene>
<proteinExistence type="predicted"/>
<dbReference type="GO" id="GO:0032259">
    <property type="term" value="P:methylation"/>
    <property type="evidence" value="ECO:0007669"/>
    <property type="project" value="UniProtKB-KW"/>
</dbReference>
<dbReference type="HOGENOM" id="CLU_077876_1_0_9"/>
<dbReference type="Proteomes" id="UP000032633">
    <property type="component" value="Chromosome"/>
</dbReference>
<sequence>MSMSNIYEQTGVAMTCRGFDEYIRMFDLKPADLEGGETADIAAGGSSFAAEAFLRGQHVTAIDPRYAQAAELWVEESSQEIETSTAKLAAIADIFDWTYYGNIERHHLGRADSLAKFAADVVRPDRKGSYVAGALPSLPVEDGRFRLVLCSHFLFLYARQFGYKFHRDALLELLRICKPGGQVRIYPLSSLHWEPYARMDDLLTELKAAGAETGFFTSRLPFIPGSTEGLLISRPL</sequence>
<dbReference type="OrthoDB" id="9787807at2"/>
<accession>A0A0D5NEI7</accession>
<dbReference type="PATRIC" id="fig|1126833.4.peg.122"/>
<keyword evidence="1" id="KW-0808">Transferase</keyword>
<dbReference type="GO" id="GO:0008168">
    <property type="term" value="F:methyltransferase activity"/>
    <property type="evidence" value="ECO:0007669"/>
    <property type="project" value="UniProtKB-KW"/>
</dbReference>
<dbReference type="EMBL" id="CP011058">
    <property type="protein sequence ID" value="AJY73387.1"/>
    <property type="molecule type" value="Genomic_DNA"/>
</dbReference>
<reference evidence="1 2" key="1">
    <citation type="journal article" date="2015" name="J. Biotechnol.">
        <title>Complete genome sequence of Paenibacillus beijingensis 7188(T) (=DSM 24997(T)), a novel rhizobacterium from jujube garden soil.</title>
        <authorList>
            <person name="Kwak Y."/>
            <person name="Shin J.H."/>
        </authorList>
    </citation>
    <scope>NUCLEOTIDE SEQUENCE [LARGE SCALE GENOMIC DNA]</scope>
    <source>
        <strain evidence="1 2">DSM 24997</strain>
    </source>
</reference>
<dbReference type="AlphaFoldDB" id="A0A0D5NEI7"/>
<evidence type="ECO:0000313" key="1">
    <source>
        <dbReference type="EMBL" id="AJY73387.1"/>
    </source>
</evidence>
<dbReference type="STRING" id="1126833.VN24_00515"/>
<name>A0A0D5NEI7_9BACL</name>
<keyword evidence="2" id="KW-1185">Reference proteome</keyword>
<organism evidence="1 2">
    <name type="scientific">Paenibacillus beijingensis</name>
    <dbReference type="NCBI Taxonomy" id="1126833"/>
    <lineage>
        <taxon>Bacteria</taxon>
        <taxon>Bacillati</taxon>
        <taxon>Bacillota</taxon>
        <taxon>Bacilli</taxon>
        <taxon>Bacillales</taxon>
        <taxon>Paenibacillaceae</taxon>
        <taxon>Paenibacillus</taxon>
    </lineage>
</organism>
<dbReference type="Gene3D" id="3.40.50.150">
    <property type="entry name" value="Vaccinia Virus protein VP39"/>
    <property type="match status" value="1"/>
</dbReference>
<dbReference type="InterPro" id="IPR029063">
    <property type="entry name" value="SAM-dependent_MTases_sf"/>
</dbReference>
<evidence type="ECO:0000313" key="2">
    <source>
        <dbReference type="Proteomes" id="UP000032633"/>
    </source>
</evidence>
<reference evidence="2" key="2">
    <citation type="submission" date="2015-03" db="EMBL/GenBank/DDBJ databases">
        <title>Genome sequence of Paenibacillus beijingensis strain DSM 24997T.</title>
        <authorList>
            <person name="Kwak Y."/>
            <person name="Shin J.-H."/>
        </authorList>
    </citation>
    <scope>NUCLEOTIDE SEQUENCE [LARGE SCALE GENOMIC DNA]</scope>
    <source>
        <strain evidence="2">DSM 24997</strain>
    </source>
</reference>
<keyword evidence="1" id="KW-0489">Methyltransferase</keyword>
<protein>
    <submittedName>
        <fullName evidence="1">Methylase</fullName>
    </submittedName>
</protein>